<dbReference type="FunFam" id="1.10.10.60:FF:000152">
    <property type="entry name" value="Trihelix transcription factor ASIL2"/>
    <property type="match status" value="1"/>
</dbReference>
<feature type="region of interest" description="Disordered" evidence="2">
    <location>
        <begin position="210"/>
        <end position="230"/>
    </location>
</feature>
<organism evidence="4 5">
    <name type="scientific">Handroanthus impetiginosus</name>
    <dbReference type="NCBI Taxonomy" id="429701"/>
    <lineage>
        <taxon>Eukaryota</taxon>
        <taxon>Viridiplantae</taxon>
        <taxon>Streptophyta</taxon>
        <taxon>Embryophyta</taxon>
        <taxon>Tracheophyta</taxon>
        <taxon>Spermatophyta</taxon>
        <taxon>Magnoliopsida</taxon>
        <taxon>eudicotyledons</taxon>
        <taxon>Gunneridae</taxon>
        <taxon>Pentapetalae</taxon>
        <taxon>asterids</taxon>
        <taxon>lamiids</taxon>
        <taxon>Lamiales</taxon>
        <taxon>Bignoniaceae</taxon>
        <taxon>Crescentiina</taxon>
        <taxon>Tabebuia alliance</taxon>
        <taxon>Handroanthus</taxon>
    </lineage>
</organism>
<dbReference type="InterPro" id="IPR044823">
    <property type="entry name" value="ASIL1/2-like"/>
</dbReference>
<gene>
    <name evidence="4" type="ORF">CDL12_08581</name>
</gene>
<evidence type="ECO:0000259" key="3">
    <source>
        <dbReference type="PROSITE" id="PS50090"/>
    </source>
</evidence>
<feature type="compositionally biased region" description="Low complexity" evidence="2">
    <location>
        <begin position="211"/>
        <end position="222"/>
    </location>
</feature>
<dbReference type="InterPro" id="IPR044822">
    <property type="entry name" value="Myb_DNA-bind_4"/>
</dbReference>
<dbReference type="OrthoDB" id="1901794at2759"/>
<dbReference type="PANTHER" id="PTHR31307">
    <property type="entry name" value="TRIHELIX TRANSCRIPTION FACTOR ASIL2"/>
    <property type="match status" value="1"/>
</dbReference>
<dbReference type="Proteomes" id="UP000231279">
    <property type="component" value="Unassembled WGS sequence"/>
</dbReference>
<protein>
    <submittedName>
        <fullName evidence="4">Transcription factor GT-2</fullName>
    </submittedName>
</protein>
<name>A0A2G9HN61_9LAMI</name>
<dbReference type="EMBL" id="NKXS01001408">
    <property type="protein sequence ID" value="PIN18730.1"/>
    <property type="molecule type" value="Genomic_DNA"/>
</dbReference>
<dbReference type="Pfam" id="PF13837">
    <property type="entry name" value="Myb_DNA-bind_4"/>
    <property type="match status" value="1"/>
</dbReference>
<proteinExistence type="predicted"/>
<evidence type="ECO:0000313" key="5">
    <source>
        <dbReference type="Proteomes" id="UP000231279"/>
    </source>
</evidence>
<accession>A0A2G9HN61</accession>
<dbReference type="SMART" id="SM00595">
    <property type="entry name" value="MADF"/>
    <property type="match status" value="1"/>
</dbReference>
<dbReference type="AlphaFoldDB" id="A0A2G9HN61"/>
<feature type="region of interest" description="Disordered" evidence="2">
    <location>
        <begin position="1"/>
        <end position="20"/>
    </location>
</feature>
<evidence type="ECO:0000256" key="2">
    <source>
        <dbReference type="SAM" id="MobiDB-lite"/>
    </source>
</evidence>
<keyword evidence="5" id="KW-1185">Reference proteome</keyword>
<feature type="coiled-coil region" evidence="1">
    <location>
        <begin position="283"/>
        <end position="310"/>
    </location>
</feature>
<dbReference type="PANTHER" id="PTHR31307:SF49">
    <property type="entry name" value="ALCOHOL DEHYDROGENASE TRANSCRIPTION FACTOR MYB_SANT-LIKE FAMILY PROTEIN"/>
    <property type="match status" value="1"/>
</dbReference>
<keyword evidence="1" id="KW-0175">Coiled coil</keyword>
<feature type="domain" description="Myb-like" evidence="3">
    <location>
        <begin position="41"/>
        <end position="100"/>
    </location>
</feature>
<sequence length="327" mass="37138">MAMILRPSSHSPNDEDDRNIPTAEVAFPFASLSRRLPPPCWTLEETVALIDAYREKWYSVNRGNLRASHWQEMADEVASRCPVSPPKTAVQCRHKMEKLRKRYRGKVQRAAARGVVRCSSWAHFQNMESMEKGPNNTSPSSSTSEEEDDRKNSIRRINELYNHSNIQKGLFSNQGDFINGIAPGFRIKIPGGAPPAPTKVYGKFNRMDGQNPNNSNPRFPNSIANGYGAASNKDLRDRLIERDEKRNRVGGISKKNKVDTGVDEVVAAIHALREGFMRIEKAKMDMTIQIEEMRMEMELKKAESQQMLVETLAKAIYENSCKKPRRM</sequence>
<evidence type="ECO:0000313" key="4">
    <source>
        <dbReference type="EMBL" id="PIN18730.1"/>
    </source>
</evidence>
<dbReference type="STRING" id="429701.A0A2G9HN61"/>
<dbReference type="PROSITE" id="PS50090">
    <property type="entry name" value="MYB_LIKE"/>
    <property type="match status" value="1"/>
</dbReference>
<dbReference type="Gene3D" id="1.10.10.60">
    <property type="entry name" value="Homeodomain-like"/>
    <property type="match status" value="1"/>
</dbReference>
<evidence type="ECO:0000256" key="1">
    <source>
        <dbReference type="SAM" id="Coils"/>
    </source>
</evidence>
<dbReference type="InterPro" id="IPR001005">
    <property type="entry name" value="SANT/Myb"/>
</dbReference>
<comment type="caution">
    <text evidence="4">The sequence shown here is derived from an EMBL/GenBank/DDBJ whole genome shotgun (WGS) entry which is preliminary data.</text>
</comment>
<feature type="compositionally biased region" description="Low complexity" evidence="2">
    <location>
        <begin position="134"/>
        <end position="143"/>
    </location>
</feature>
<reference evidence="5" key="1">
    <citation type="journal article" date="2018" name="Gigascience">
        <title>Genome assembly of the Pink Ipe (Handroanthus impetiginosus, Bignoniaceae), a highly valued, ecologically keystone Neotropical timber forest tree.</title>
        <authorList>
            <person name="Silva-Junior O.B."/>
            <person name="Grattapaglia D."/>
            <person name="Novaes E."/>
            <person name="Collevatti R.G."/>
        </authorList>
    </citation>
    <scope>NUCLEOTIDE SEQUENCE [LARGE SCALE GENOMIC DNA]</scope>
    <source>
        <strain evidence="5">cv. UFG-1</strain>
    </source>
</reference>
<feature type="region of interest" description="Disordered" evidence="2">
    <location>
        <begin position="126"/>
        <end position="151"/>
    </location>
</feature>